<evidence type="ECO:0000256" key="6">
    <source>
        <dbReference type="ARBA" id="ARBA00023163"/>
    </source>
</evidence>
<dbReference type="SUPFAM" id="SSF48508">
    <property type="entry name" value="Nuclear receptor ligand-binding domain"/>
    <property type="match status" value="1"/>
</dbReference>
<evidence type="ECO:0000256" key="2">
    <source>
        <dbReference type="ARBA" id="ARBA00022771"/>
    </source>
</evidence>
<evidence type="ECO:0000256" key="5">
    <source>
        <dbReference type="ARBA" id="ARBA00023125"/>
    </source>
</evidence>
<accession>A0A9X6RK01</accession>
<dbReference type="GO" id="GO:0008270">
    <property type="term" value="F:zinc ion binding"/>
    <property type="evidence" value="ECO:0007669"/>
    <property type="project" value="UniProtKB-KW"/>
</dbReference>
<dbReference type="PRINTS" id="PR00047">
    <property type="entry name" value="STROIDFINGER"/>
</dbReference>
<dbReference type="Gene3D" id="1.10.565.10">
    <property type="entry name" value="Retinoid X Receptor"/>
    <property type="match status" value="1"/>
</dbReference>
<protein>
    <recommendedName>
        <fullName evidence="9">Nuclear receptor domain-containing protein</fullName>
    </recommendedName>
</protein>
<dbReference type="SUPFAM" id="SSF57716">
    <property type="entry name" value="Glucocorticoid receptor-like (DNA-binding domain)"/>
    <property type="match status" value="1"/>
</dbReference>
<dbReference type="Proteomes" id="UP000192578">
    <property type="component" value="Unassembled WGS sequence"/>
</dbReference>
<comment type="caution">
    <text evidence="10">The sequence shown here is derived from an EMBL/GenBank/DDBJ whole genome shotgun (WGS) entry which is preliminary data.</text>
</comment>
<dbReference type="InterPro" id="IPR050274">
    <property type="entry name" value="Nuclear_hormone_rcpt_NR2"/>
</dbReference>
<dbReference type="InterPro" id="IPR035500">
    <property type="entry name" value="NHR-like_dom_sf"/>
</dbReference>
<keyword evidence="3" id="KW-0862">Zinc</keyword>
<sequence length="358" mass="41074">MKCQVCGRTATGVHYGVSACEGCKAFYRRIVENDTKYTCNFQKACVMKPRACCRACRFDRCVELGMRIHGVKVKSKTPERSEMAIQTDSHTLDAPNAIHVAVEHAVDVVFSQQIAQWTHFMNRAANHGQAPHQPETSLGTMLAALHYHNRDSVARSRKFASMLPGMGELEGSVKRSLIVGWKWLAFWMLHHSPFLTRGEFYVTIGPQQFWYCRYWQDKISEPHLNAFIYKFCGELNDIGLNQTETYLLLAVVMFEPSAEIGSPNNECRLLQLLHRHYTDVLFDVLKQRCPDRVSLNATCRKLERFFCGLKQVHRLYYRYIRAIDINREVLPLRASKGGTTISVLDALHRDEEDTAHLS</sequence>
<evidence type="ECO:0000313" key="10">
    <source>
        <dbReference type="EMBL" id="OWA50450.1"/>
    </source>
</evidence>
<dbReference type="AlphaFoldDB" id="A0A9X6RK01"/>
<dbReference type="PROSITE" id="PS51030">
    <property type="entry name" value="NUCLEAR_REC_DBD_2"/>
    <property type="match status" value="1"/>
</dbReference>
<keyword evidence="4" id="KW-0805">Transcription regulation</keyword>
<evidence type="ECO:0000259" key="9">
    <source>
        <dbReference type="PROSITE" id="PS51030"/>
    </source>
</evidence>
<proteinExistence type="predicted"/>
<keyword evidence="8" id="KW-0539">Nucleus</keyword>
<dbReference type="SMART" id="SM00399">
    <property type="entry name" value="ZnF_C4"/>
    <property type="match status" value="1"/>
</dbReference>
<evidence type="ECO:0000256" key="7">
    <source>
        <dbReference type="ARBA" id="ARBA00023170"/>
    </source>
</evidence>
<dbReference type="Gene3D" id="3.30.50.10">
    <property type="entry name" value="Erythroid Transcription Factor GATA-1, subunit A"/>
    <property type="match status" value="1"/>
</dbReference>
<keyword evidence="6" id="KW-0804">Transcription</keyword>
<dbReference type="PROSITE" id="PS51257">
    <property type="entry name" value="PROKAR_LIPOPROTEIN"/>
    <property type="match status" value="1"/>
</dbReference>
<feature type="domain" description="Nuclear receptor" evidence="9">
    <location>
        <begin position="1"/>
        <end position="73"/>
    </location>
</feature>
<keyword evidence="2" id="KW-0863">Zinc-finger</keyword>
<evidence type="ECO:0000256" key="1">
    <source>
        <dbReference type="ARBA" id="ARBA00022723"/>
    </source>
</evidence>
<evidence type="ECO:0000256" key="3">
    <source>
        <dbReference type="ARBA" id="ARBA00022833"/>
    </source>
</evidence>
<dbReference type="OrthoDB" id="10066910at2759"/>
<keyword evidence="7" id="KW-0675">Receptor</keyword>
<dbReference type="InterPro" id="IPR001628">
    <property type="entry name" value="Znf_hrmn_rcpt"/>
</dbReference>
<reference evidence="11" key="1">
    <citation type="submission" date="2017-01" db="EMBL/GenBank/DDBJ databases">
        <title>Comparative genomics of anhydrobiosis in the tardigrade Hypsibius dujardini.</title>
        <authorList>
            <person name="Yoshida Y."/>
            <person name="Koutsovoulos G."/>
            <person name="Laetsch D."/>
            <person name="Stevens L."/>
            <person name="Kumar S."/>
            <person name="Horikawa D."/>
            <person name="Ishino K."/>
            <person name="Komine S."/>
            <person name="Tomita M."/>
            <person name="Blaxter M."/>
            <person name="Arakawa K."/>
        </authorList>
    </citation>
    <scope>NUCLEOTIDE SEQUENCE [LARGE SCALE GENOMIC DNA]</scope>
    <source>
        <strain evidence="11">Z151</strain>
    </source>
</reference>
<dbReference type="GO" id="GO:0043565">
    <property type="term" value="F:sequence-specific DNA binding"/>
    <property type="evidence" value="ECO:0007669"/>
    <property type="project" value="InterPro"/>
</dbReference>
<keyword evidence="1" id="KW-0479">Metal-binding</keyword>
<keyword evidence="5" id="KW-0238">DNA-binding</keyword>
<organism evidence="10 11">
    <name type="scientific">Hypsibius exemplaris</name>
    <name type="common">Freshwater tardigrade</name>
    <dbReference type="NCBI Taxonomy" id="2072580"/>
    <lineage>
        <taxon>Eukaryota</taxon>
        <taxon>Metazoa</taxon>
        <taxon>Ecdysozoa</taxon>
        <taxon>Tardigrada</taxon>
        <taxon>Eutardigrada</taxon>
        <taxon>Parachela</taxon>
        <taxon>Hypsibioidea</taxon>
        <taxon>Hypsibiidae</taxon>
        <taxon>Hypsibius</taxon>
    </lineage>
</organism>
<dbReference type="Pfam" id="PF00105">
    <property type="entry name" value="zf-C4"/>
    <property type="match status" value="1"/>
</dbReference>
<name>A0A9X6RK01_HYPEX</name>
<dbReference type="GO" id="GO:0003700">
    <property type="term" value="F:DNA-binding transcription factor activity"/>
    <property type="evidence" value="ECO:0007669"/>
    <property type="project" value="InterPro"/>
</dbReference>
<gene>
    <name evidence="10" type="ORF">BV898_14965</name>
</gene>
<keyword evidence="11" id="KW-1185">Reference proteome</keyword>
<evidence type="ECO:0000313" key="11">
    <source>
        <dbReference type="Proteomes" id="UP000192578"/>
    </source>
</evidence>
<evidence type="ECO:0000256" key="8">
    <source>
        <dbReference type="ARBA" id="ARBA00023242"/>
    </source>
</evidence>
<dbReference type="EMBL" id="MTYJ01000193">
    <property type="protein sequence ID" value="OWA50450.1"/>
    <property type="molecule type" value="Genomic_DNA"/>
</dbReference>
<evidence type="ECO:0000256" key="4">
    <source>
        <dbReference type="ARBA" id="ARBA00023015"/>
    </source>
</evidence>
<dbReference type="InterPro" id="IPR013088">
    <property type="entry name" value="Znf_NHR/GATA"/>
</dbReference>
<dbReference type="PANTHER" id="PTHR24083">
    <property type="entry name" value="NUCLEAR HORMONE RECEPTOR"/>
    <property type="match status" value="1"/>
</dbReference>